<proteinExistence type="predicted"/>
<evidence type="ECO:0000313" key="2">
    <source>
        <dbReference type="EMBL" id="OGG28313.1"/>
    </source>
</evidence>
<keyword evidence="1" id="KW-1133">Transmembrane helix</keyword>
<feature type="transmembrane region" description="Helical" evidence="1">
    <location>
        <begin position="12"/>
        <end position="28"/>
    </location>
</feature>
<name>A0A1F6AV01_9BACT</name>
<reference evidence="2 3" key="1">
    <citation type="journal article" date="2016" name="Nat. Commun.">
        <title>Thousands of microbial genomes shed light on interconnected biogeochemical processes in an aquifer system.</title>
        <authorList>
            <person name="Anantharaman K."/>
            <person name="Brown C.T."/>
            <person name="Hug L.A."/>
            <person name="Sharon I."/>
            <person name="Castelle C.J."/>
            <person name="Probst A.J."/>
            <person name="Thomas B.C."/>
            <person name="Singh A."/>
            <person name="Wilkins M.J."/>
            <person name="Karaoz U."/>
            <person name="Brodie E.L."/>
            <person name="Williams K.H."/>
            <person name="Hubbard S.S."/>
            <person name="Banfield J.F."/>
        </authorList>
    </citation>
    <scope>NUCLEOTIDE SEQUENCE [LARGE SCALE GENOMIC DNA]</scope>
</reference>
<keyword evidence="1" id="KW-0472">Membrane</keyword>
<feature type="transmembrane region" description="Helical" evidence="1">
    <location>
        <begin position="82"/>
        <end position="99"/>
    </location>
</feature>
<sequence length="251" mass="27580">MTIRIFWADSRGKVILVLVLLWLAALVFDFQLSALLFPLLAIVGSFVFDALLSRIRYGVWFTSLSSVITGLLIGLIVDPTSFTTLLVAVVLASVGKYFVGIGRQKHICNPAAFGIVLSSALFNRPVAWWGAAWGIVPLLIILFGMLLPLRQLRRLWMPVSFLFVYGVGLALLSSAESALKLTFDATPFLFAWVMLTEPITVPSRGLWRYGWGALVGALVIGFHVVGISWSDPLLTALLLANIVGFFLKRIV</sequence>
<feature type="transmembrane region" description="Helical" evidence="1">
    <location>
        <begin position="59"/>
        <end position="76"/>
    </location>
</feature>
<protein>
    <submittedName>
        <fullName evidence="2">Uncharacterized protein</fullName>
    </submittedName>
</protein>
<organism evidence="2 3">
    <name type="scientific">Candidatus Gottesmanbacteria bacterium RIFCSPLOWO2_01_FULL_48_11</name>
    <dbReference type="NCBI Taxonomy" id="1798395"/>
    <lineage>
        <taxon>Bacteria</taxon>
        <taxon>Candidatus Gottesmaniibacteriota</taxon>
    </lineage>
</organism>
<accession>A0A1F6AV01</accession>
<evidence type="ECO:0000313" key="3">
    <source>
        <dbReference type="Proteomes" id="UP000178305"/>
    </source>
</evidence>
<keyword evidence="1" id="KW-0812">Transmembrane</keyword>
<dbReference type="AlphaFoldDB" id="A0A1F6AV01"/>
<dbReference type="EMBL" id="MFJY01000015">
    <property type="protein sequence ID" value="OGG28313.1"/>
    <property type="molecule type" value="Genomic_DNA"/>
</dbReference>
<feature type="transmembrane region" description="Helical" evidence="1">
    <location>
        <begin position="128"/>
        <end position="148"/>
    </location>
</feature>
<gene>
    <name evidence="2" type="ORF">A3A64_04340</name>
</gene>
<dbReference type="Proteomes" id="UP000178305">
    <property type="component" value="Unassembled WGS sequence"/>
</dbReference>
<feature type="transmembrane region" description="Helical" evidence="1">
    <location>
        <begin position="233"/>
        <end position="250"/>
    </location>
</feature>
<evidence type="ECO:0000256" key="1">
    <source>
        <dbReference type="SAM" id="Phobius"/>
    </source>
</evidence>
<comment type="caution">
    <text evidence="2">The sequence shown here is derived from an EMBL/GenBank/DDBJ whole genome shotgun (WGS) entry which is preliminary data.</text>
</comment>
<feature type="transmembrane region" description="Helical" evidence="1">
    <location>
        <begin position="155"/>
        <end position="172"/>
    </location>
</feature>